<protein>
    <recommendedName>
        <fullName evidence="6">O-antigen ligase-related domain-containing protein</fullName>
    </recommendedName>
</protein>
<evidence type="ECO:0000256" key="3">
    <source>
        <dbReference type="ARBA" id="ARBA00022989"/>
    </source>
</evidence>
<evidence type="ECO:0000256" key="1">
    <source>
        <dbReference type="ARBA" id="ARBA00004141"/>
    </source>
</evidence>
<dbReference type="AlphaFoldDB" id="A0A382LE03"/>
<dbReference type="GO" id="GO:0016020">
    <property type="term" value="C:membrane"/>
    <property type="evidence" value="ECO:0007669"/>
    <property type="project" value="UniProtKB-SubCell"/>
</dbReference>
<sequence>MKGKYLFLILYMSIGLVPYVGAADKVVPQVLYLNLVNLSAIIYVAFILKKNIFKELAESLKHLGLVLYFLFFIWSVITLINSINLAESLSTLGEIFSLLVSFVFLIYFISKISNIKRVFFYIIMSLLIIEVVSVIAPYLFEIINVGSPTQRGQIYRGYTGNINILAYLLLIKLPFLVYFQITKQGNYRINFFLISLIVFIISAIFATRSAIISLFIISILMTLFVIYIRNKEKKSTLKSSFRILLKALIIPVFLGLIMNNLESKIFDTSSFQSRLSTLNNIGQDNSLTQRLRYFAGALESFKEKPILGKGIGSWEYESIKY</sequence>
<keyword evidence="4 5" id="KW-0472">Membrane</keyword>
<feature type="transmembrane region" description="Helical" evidence="5">
    <location>
        <begin position="118"/>
        <end position="140"/>
    </location>
</feature>
<feature type="transmembrane region" description="Helical" evidence="5">
    <location>
        <begin position="240"/>
        <end position="258"/>
    </location>
</feature>
<feature type="transmembrane region" description="Helical" evidence="5">
    <location>
        <begin position="211"/>
        <end position="228"/>
    </location>
</feature>
<feature type="non-terminal residue" evidence="7">
    <location>
        <position position="1"/>
    </location>
</feature>
<evidence type="ECO:0000313" key="7">
    <source>
        <dbReference type="EMBL" id="SVC33357.1"/>
    </source>
</evidence>
<feature type="transmembrane region" description="Helical" evidence="5">
    <location>
        <begin position="60"/>
        <end position="83"/>
    </location>
</feature>
<name>A0A382LE03_9ZZZZ</name>
<evidence type="ECO:0000259" key="6">
    <source>
        <dbReference type="Pfam" id="PF04932"/>
    </source>
</evidence>
<evidence type="ECO:0000256" key="5">
    <source>
        <dbReference type="SAM" id="Phobius"/>
    </source>
</evidence>
<proteinExistence type="predicted"/>
<feature type="transmembrane region" description="Helical" evidence="5">
    <location>
        <begin position="160"/>
        <end position="179"/>
    </location>
</feature>
<feature type="transmembrane region" description="Helical" evidence="5">
    <location>
        <begin position="89"/>
        <end position="109"/>
    </location>
</feature>
<feature type="domain" description="O-antigen ligase-related" evidence="6">
    <location>
        <begin position="197"/>
        <end position="314"/>
    </location>
</feature>
<feature type="non-terminal residue" evidence="7">
    <location>
        <position position="321"/>
    </location>
</feature>
<dbReference type="InterPro" id="IPR007016">
    <property type="entry name" value="O-antigen_ligase-rel_domated"/>
</dbReference>
<comment type="subcellular location">
    <subcellularLocation>
        <location evidence="1">Membrane</location>
        <topology evidence="1">Multi-pass membrane protein</topology>
    </subcellularLocation>
</comment>
<organism evidence="7">
    <name type="scientific">marine metagenome</name>
    <dbReference type="NCBI Taxonomy" id="408172"/>
    <lineage>
        <taxon>unclassified sequences</taxon>
        <taxon>metagenomes</taxon>
        <taxon>ecological metagenomes</taxon>
    </lineage>
</organism>
<reference evidence="7" key="1">
    <citation type="submission" date="2018-05" db="EMBL/GenBank/DDBJ databases">
        <authorList>
            <person name="Lanie J.A."/>
            <person name="Ng W.-L."/>
            <person name="Kazmierczak K.M."/>
            <person name="Andrzejewski T.M."/>
            <person name="Davidsen T.M."/>
            <person name="Wayne K.J."/>
            <person name="Tettelin H."/>
            <person name="Glass J.I."/>
            <person name="Rusch D."/>
            <person name="Podicherti R."/>
            <person name="Tsui H.-C.T."/>
            <person name="Winkler M.E."/>
        </authorList>
    </citation>
    <scope>NUCLEOTIDE SEQUENCE</scope>
</reference>
<accession>A0A382LE03</accession>
<feature type="transmembrane region" description="Helical" evidence="5">
    <location>
        <begin position="32"/>
        <end position="48"/>
    </location>
</feature>
<evidence type="ECO:0000256" key="4">
    <source>
        <dbReference type="ARBA" id="ARBA00023136"/>
    </source>
</evidence>
<keyword evidence="3 5" id="KW-1133">Transmembrane helix</keyword>
<evidence type="ECO:0000256" key="2">
    <source>
        <dbReference type="ARBA" id="ARBA00022692"/>
    </source>
</evidence>
<dbReference type="Pfam" id="PF04932">
    <property type="entry name" value="Wzy_C"/>
    <property type="match status" value="1"/>
</dbReference>
<dbReference type="EMBL" id="UINC01085626">
    <property type="protein sequence ID" value="SVC33357.1"/>
    <property type="molecule type" value="Genomic_DNA"/>
</dbReference>
<feature type="transmembrane region" description="Helical" evidence="5">
    <location>
        <begin position="186"/>
        <end position="205"/>
    </location>
</feature>
<dbReference type="InterPro" id="IPR051533">
    <property type="entry name" value="WaaL-like"/>
</dbReference>
<gene>
    <name evidence="7" type="ORF">METZ01_LOCUS286211</name>
</gene>
<dbReference type="PANTHER" id="PTHR37422:SF13">
    <property type="entry name" value="LIPOPOLYSACCHARIDE BIOSYNTHESIS PROTEIN PA4999-RELATED"/>
    <property type="match status" value="1"/>
</dbReference>
<dbReference type="PANTHER" id="PTHR37422">
    <property type="entry name" value="TEICHURONIC ACID BIOSYNTHESIS PROTEIN TUAE"/>
    <property type="match status" value="1"/>
</dbReference>
<keyword evidence="2 5" id="KW-0812">Transmembrane</keyword>